<dbReference type="Proteomes" id="UP000031523">
    <property type="component" value="Chromosome"/>
</dbReference>
<organism evidence="2 3">
    <name type="scientific">Streptomyces albus (strain ATCC 21838 / DSM 41398 / FERM P-419 / JCM 4703 / NBRC 107858)</name>
    <dbReference type="NCBI Taxonomy" id="1081613"/>
    <lineage>
        <taxon>Bacteria</taxon>
        <taxon>Bacillati</taxon>
        <taxon>Actinomycetota</taxon>
        <taxon>Actinomycetes</taxon>
        <taxon>Kitasatosporales</taxon>
        <taxon>Streptomycetaceae</taxon>
        <taxon>Streptomyces</taxon>
    </lineage>
</organism>
<protein>
    <submittedName>
        <fullName evidence="2">Uncharacterized protein</fullName>
    </submittedName>
</protein>
<evidence type="ECO:0000256" key="1">
    <source>
        <dbReference type="SAM" id="MobiDB-lite"/>
    </source>
</evidence>
<dbReference type="AlphaFoldDB" id="A0A0B5F3Z4"/>
<proteinExistence type="predicted"/>
<evidence type="ECO:0000313" key="2">
    <source>
        <dbReference type="EMBL" id="AJE85027.1"/>
    </source>
</evidence>
<keyword evidence="3" id="KW-1185">Reference proteome</keyword>
<feature type="compositionally biased region" description="Gly residues" evidence="1">
    <location>
        <begin position="14"/>
        <end position="25"/>
    </location>
</feature>
<gene>
    <name evidence="2" type="ORF">SLNWT_4651</name>
</gene>
<sequence>MCGGNRTPGAVRELGGGAGAVGGAGVAAVRGGRATGAGRRGVPMMQDGGPCGAARSPREGQWWHFRGGLRARCRGDSCRRRRRRGRPVRTRGNVSSPVATGCRTSSAAVAWGPCGGRWTRRWAARSP</sequence>
<feature type="compositionally biased region" description="Basic residues" evidence="1">
    <location>
        <begin position="80"/>
        <end position="89"/>
    </location>
</feature>
<dbReference type="EMBL" id="CP010519">
    <property type="protein sequence ID" value="AJE85027.1"/>
    <property type="molecule type" value="Genomic_DNA"/>
</dbReference>
<reference evidence="2 3" key="1">
    <citation type="submission" date="2015-01" db="EMBL/GenBank/DDBJ databases">
        <title>Enhanced salinomycin production by adjusting the supply of polyketide extender units in Streptomyce albus DSM 41398.</title>
        <authorList>
            <person name="Lu C."/>
        </authorList>
    </citation>
    <scope>NUCLEOTIDE SEQUENCE [LARGE SCALE GENOMIC DNA]</scope>
    <source>
        <strain evidence="3">ATCC 21838 / DSM 41398 / FERM P-419 / JCM 4703 / NBRC 107858</strain>
    </source>
</reference>
<feature type="region of interest" description="Disordered" evidence="1">
    <location>
        <begin position="1"/>
        <end position="57"/>
    </location>
</feature>
<accession>A0A0B5F3Z4</accession>
<evidence type="ECO:0000313" key="3">
    <source>
        <dbReference type="Proteomes" id="UP000031523"/>
    </source>
</evidence>
<name>A0A0B5F3Z4_STRA4</name>
<dbReference type="KEGG" id="sals:SLNWT_4651"/>
<feature type="region of interest" description="Disordered" evidence="1">
    <location>
        <begin position="80"/>
        <end position="100"/>
    </location>
</feature>